<dbReference type="InterPro" id="IPR026983">
    <property type="entry name" value="DHC"/>
</dbReference>
<dbReference type="Proteomes" id="UP000823941">
    <property type="component" value="Chromosome 5"/>
</dbReference>
<dbReference type="PANTHER" id="PTHR46532:SF11">
    <property type="entry name" value="DYNEIN AXONEMAL HEAVY CHAIN 12"/>
    <property type="match status" value="1"/>
</dbReference>
<name>A0ABQ7QZG0_PLUXY</name>
<feature type="domain" description="Dynein heavy chain tail" evidence="1">
    <location>
        <begin position="196"/>
        <end position="610"/>
    </location>
</feature>
<keyword evidence="3" id="KW-1185">Reference proteome</keyword>
<sequence>MDQAGPSTSNQDPRFDFIGSYAVKSLKLKPEKWTRVLGIEEHRSTLKDFVDKPMPILLVVVLTHAAQLVPVVSFPCYLKNKAVYFVKKRADVIPKENCSDFVIFGDLAPRLIDELAALVDEVFVPLLSNPLNHEGWPLVVSQDILKQIHSLKSTVYEVKGKVNGQTVLPMPVGVELVYEAEKELLRGEEVDLYLKSAIEGVVIKWAQQINDVMMDDSAEAFENGQNPLPTVEIAFWKSRLSNLNYIYDQLRSDRVRCMAVILEKTNSAYYPCFSRLFKNIVSALAEAQEIDLYLRTLVKHFQALEDTDFTECQPLFRPLFHVICMVWRDSKYYCSSSKLMVLLKQICNLLIYQAKKCLDPSTLFHSDIDEATQRIQVTINIIKRFRTTFDFFKENLSKYFEGRLIIPWTFHPNAVFERMNNFSARLNTIQWFFKTVLEFQKLEKIEIGGMKGRVLSGQIRDISAEFEGYFHAFASKSYDVLDPDDDRFNDDFKEFQDNIVDLDLKLSTVLVESFDNASTLEAIFKLIEIVGSVLERPLIKNEFTAKYVEIINMLDQEIAICEELFREQSHRLEKYGHMEVDAYLNPVAGGLLYMTTLAARITKPIVSFRNLPHP</sequence>
<proteinExistence type="predicted"/>
<protein>
    <recommendedName>
        <fullName evidence="1">Dynein heavy chain tail domain-containing protein</fullName>
    </recommendedName>
</protein>
<gene>
    <name evidence="2" type="ORF">JYU34_003206</name>
</gene>
<dbReference type="EMBL" id="JAHIBW010000005">
    <property type="protein sequence ID" value="KAG7310429.1"/>
    <property type="molecule type" value="Genomic_DNA"/>
</dbReference>
<dbReference type="Pfam" id="PF08385">
    <property type="entry name" value="DHC_N1"/>
    <property type="match status" value="1"/>
</dbReference>
<dbReference type="PANTHER" id="PTHR46532">
    <property type="entry name" value="MALE FERTILITY FACTOR KL5"/>
    <property type="match status" value="1"/>
</dbReference>
<dbReference type="InterPro" id="IPR013594">
    <property type="entry name" value="Dynein_heavy_tail"/>
</dbReference>
<evidence type="ECO:0000313" key="2">
    <source>
        <dbReference type="EMBL" id="KAG7310429.1"/>
    </source>
</evidence>
<accession>A0ABQ7QZG0</accession>
<organism evidence="2 3">
    <name type="scientific">Plutella xylostella</name>
    <name type="common">Diamondback moth</name>
    <name type="synonym">Plutella maculipennis</name>
    <dbReference type="NCBI Taxonomy" id="51655"/>
    <lineage>
        <taxon>Eukaryota</taxon>
        <taxon>Metazoa</taxon>
        <taxon>Ecdysozoa</taxon>
        <taxon>Arthropoda</taxon>
        <taxon>Hexapoda</taxon>
        <taxon>Insecta</taxon>
        <taxon>Pterygota</taxon>
        <taxon>Neoptera</taxon>
        <taxon>Endopterygota</taxon>
        <taxon>Lepidoptera</taxon>
        <taxon>Glossata</taxon>
        <taxon>Ditrysia</taxon>
        <taxon>Yponomeutoidea</taxon>
        <taxon>Plutellidae</taxon>
        <taxon>Plutella</taxon>
    </lineage>
</organism>
<reference evidence="2 3" key="1">
    <citation type="submission" date="2021-06" db="EMBL/GenBank/DDBJ databases">
        <title>A haploid diamondback moth (Plutella xylostella L.) genome assembly resolves 31 chromosomes and identifies a diamide resistance mutation.</title>
        <authorList>
            <person name="Ward C.M."/>
            <person name="Perry K.D."/>
            <person name="Baker G."/>
            <person name="Powis K."/>
            <person name="Heckel D.G."/>
            <person name="Baxter S.W."/>
        </authorList>
    </citation>
    <scope>NUCLEOTIDE SEQUENCE [LARGE SCALE GENOMIC DNA]</scope>
    <source>
        <strain evidence="2 3">LV</strain>
        <tissue evidence="2">Single pupa</tissue>
    </source>
</reference>
<evidence type="ECO:0000313" key="3">
    <source>
        <dbReference type="Proteomes" id="UP000823941"/>
    </source>
</evidence>
<comment type="caution">
    <text evidence="2">The sequence shown here is derived from an EMBL/GenBank/DDBJ whole genome shotgun (WGS) entry which is preliminary data.</text>
</comment>
<evidence type="ECO:0000259" key="1">
    <source>
        <dbReference type="Pfam" id="PF08385"/>
    </source>
</evidence>